<organism evidence="1 2">
    <name type="scientific">Pseudomonas putida ND6</name>
    <dbReference type="NCBI Taxonomy" id="231023"/>
    <lineage>
        <taxon>Bacteria</taxon>
        <taxon>Pseudomonadati</taxon>
        <taxon>Pseudomonadota</taxon>
        <taxon>Gammaproteobacteria</taxon>
        <taxon>Pseudomonadales</taxon>
        <taxon>Pseudomonadaceae</taxon>
        <taxon>Pseudomonas</taxon>
    </lineage>
</organism>
<dbReference type="EMBL" id="CP003588">
    <property type="protein sequence ID" value="AFK67945.1"/>
    <property type="molecule type" value="Genomic_DNA"/>
</dbReference>
<dbReference type="Proteomes" id="UP000005268">
    <property type="component" value="Chromosome"/>
</dbReference>
<name>I3UR24_PSEPU</name>
<sequence>MIRYRKTTWQIATNRAKFPSDMKFFLEFFVDNISL</sequence>
<evidence type="ECO:0000313" key="2">
    <source>
        <dbReference type="Proteomes" id="UP000005268"/>
    </source>
</evidence>
<reference evidence="1 2" key="1">
    <citation type="journal article" date="2012" name="J. Bacteriol.">
        <title>Complete Genome Sequence of the Naphthalene-Degrading Pseudomonas putida Strain ND6.</title>
        <authorList>
            <person name="Li S."/>
            <person name="Zhao H."/>
            <person name="Li Y."/>
            <person name="Niu S."/>
            <person name="Cai B."/>
        </authorList>
    </citation>
    <scope>NUCLEOTIDE SEQUENCE [LARGE SCALE GENOMIC DNA]</scope>
    <source>
        <strain evidence="1 2">ND6</strain>
    </source>
</reference>
<dbReference type="KEGG" id="ppi:YSA_02173"/>
<gene>
    <name evidence="1" type="ORF">YSA_02173</name>
</gene>
<protein>
    <submittedName>
        <fullName evidence="1">Uncharacterized protein</fullName>
    </submittedName>
</protein>
<proteinExistence type="predicted"/>
<accession>I3UR24</accession>
<dbReference type="HOGENOM" id="CLU_3366685_0_0_6"/>
<dbReference type="AlphaFoldDB" id="I3UR24"/>
<evidence type="ECO:0000313" key="1">
    <source>
        <dbReference type="EMBL" id="AFK67945.1"/>
    </source>
</evidence>